<dbReference type="Proteomes" id="UP000198518">
    <property type="component" value="Unassembled WGS sequence"/>
</dbReference>
<proteinExistence type="predicted"/>
<dbReference type="AlphaFoldDB" id="A0A1I0PSI0"/>
<evidence type="ECO:0008006" key="3">
    <source>
        <dbReference type="Google" id="ProtNLM"/>
    </source>
</evidence>
<name>A0A1I0PSI0_9EURY</name>
<organism evidence="1 2">
    <name type="scientific">Halobacterium jilantaiense</name>
    <dbReference type="NCBI Taxonomy" id="355548"/>
    <lineage>
        <taxon>Archaea</taxon>
        <taxon>Methanobacteriati</taxon>
        <taxon>Methanobacteriota</taxon>
        <taxon>Stenosarchaea group</taxon>
        <taxon>Halobacteria</taxon>
        <taxon>Halobacteriales</taxon>
        <taxon>Halobacteriaceae</taxon>
        <taxon>Halobacterium</taxon>
    </lineage>
</organism>
<dbReference type="InterPro" id="IPR055944">
    <property type="entry name" value="DUF7522"/>
</dbReference>
<sequence length="133" mass="14644">MASAALNSNEVQAYVYDHAQDGFRGLAVYDGDDLNVRYTRTDIEADVRERLNSVHDCIQSARRAAEDSDGDCWNPLCAGRASIQLWDDAALMHLRPDQSPSVERGILVELDPRVAASCADFVSSVEEIVVDES</sequence>
<dbReference type="STRING" id="355548.SAMN04487945_1917"/>
<dbReference type="EMBL" id="FOJA01000001">
    <property type="protein sequence ID" value="SEW17365.1"/>
    <property type="molecule type" value="Genomic_DNA"/>
</dbReference>
<accession>A0A1I0PSI0</accession>
<protein>
    <recommendedName>
        <fullName evidence="3">Roadblock/LC7 domain-containing protein</fullName>
    </recommendedName>
</protein>
<evidence type="ECO:0000313" key="1">
    <source>
        <dbReference type="EMBL" id="SEW17365.1"/>
    </source>
</evidence>
<dbReference type="Pfam" id="PF24366">
    <property type="entry name" value="DUF7522"/>
    <property type="match status" value="1"/>
</dbReference>
<keyword evidence="2" id="KW-1185">Reference proteome</keyword>
<reference evidence="1 2" key="1">
    <citation type="submission" date="2016-10" db="EMBL/GenBank/DDBJ databases">
        <authorList>
            <person name="de Groot N.N."/>
        </authorList>
    </citation>
    <scope>NUCLEOTIDE SEQUENCE [LARGE SCALE GENOMIC DNA]</scope>
    <source>
        <strain evidence="1 2">CGMCC 1.5337</strain>
    </source>
</reference>
<gene>
    <name evidence="1" type="ORF">SAMN04487945_1917</name>
</gene>
<evidence type="ECO:0000313" key="2">
    <source>
        <dbReference type="Proteomes" id="UP000198518"/>
    </source>
</evidence>
<dbReference type="RefSeq" id="WP_089669151.1">
    <property type="nucleotide sequence ID" value="NZ_FOJA01000001.1"/>
</dbReference>